<evidence type="ECO:0000256" key="6">
    <source>
        <dbReference type="ARBA" id="ARBA00022741"/>
    </source>
</evidence>
<keyword evidence="10 17" id="KW-0520">NAD</keyword>
<dbReference type="InterPro" id="IPR000631">
    <property type="entry name" value="CARKD"/>
</dbReference>
<dbReference type="SUPFAM" id="SSF53613">
    <property type="entry name" value="Ribokinase-like"/>
    <property type="match status" value="1"/>
</dbReference>
<dbReference type="Pfam" id="PF03853">
    <property type="entry name" value="YjeF_N"/>
    <property type="match status" value="1"/>
</dbReference>
<feature type="binding site" evidence="17">
    <location>
        <begin position="401"/>
        <end position="405"/>
    </location>
    <ligand>
        <name>AMP</name>
        <dbReference type="ChEBI" id="CHEBI:456215"/>
    </ligand>
</feature>
<comment type="function">
    <text evidence="14 19">Bifunctional enzyme that catalyzes the epimerization of the S- and R-forms of NAD(P)HX and the dehydration of the S-form of NAD(P)HX at the expense of ADP, which is converted to AMP. This allows the repair of both epimers of NAD(P)HX, a damaged form of NAD(P)H that is a result of enzymatic or heat-dependent hydration.</text>
</comment>
<dbReference type="HAMAP" id="MF_01965">
    <property type="entry name" value="NADHX_dehydratase"/>
    <property type="match status" value="1"/>
</dbReference>
<protein>
    <recommendedName>
        <fullName evidence="19">Bifunctional NAD(P)H-hydrate repair enzyme</fullName>
    </recommendedName>
    <alternativeName>
        <fullName evidence="19">Nicotinamide nucleotide repair protein</fullName>
    </alternativeName>
    <domain>
        <recommendedName>
            <fullName evidence="19">ADP-dependent (S)-NAD(P)H-hydrate dehydratase</fullName>
            <ecNumber evidence="19">4.2.1.136</ecNumber>
        </recommendedName>
        <alternativeName>
            <fullName evidence="19">ADP-dependent NAD(P)HX dehydratase</fullName>
        </alternativeName>
    </domain>
    <domain>
        <recommendedName>
            <fullName evidence="19">NAD(P)H-hydrate epimerase</fullName>
            <ecNumber evidence="19">5.1.99.6</ecNumber>
        </recommendedName>
    </domain>
</protein>
<keyword evidence="12 17" id="KW-0456">Lyase</keyword>
<dbReference type="HAMAP" id="MF_01966">
    <property type="entry name" value="NADHX_epimerase"/>
    <property type="match status" value="1"/>
</dbReference>
<keyword evidence="13" id="KW-0511">Multifunctional enzyme</keyword>
<comment type="function">
    <text evidence="17">Catalyzes the dehydration of the S-form of NAD(P)HX at the expense of ADP, which is converted to AMP. Together with NAD(P)HX epimerase, which catalyzes the epimerization of the S- and R-forms, the enzyme allows the repair of both epimers of NAD(P)HX, a damaged form of NAD(P)H that is a result of enzymatic or heat-dependent hydration.</text>
</comment>
<feature type="binding site" evidence="18">
    <location>
        <position position="160"/>
    </location>
    <ligand>
        <name>(6S)-NADPHX</name>
        <dbReference type="ChEBI" id="CHEBI:64076"/>
    </ligand>
</feature>
<dbReference type="InterPro" id="IPR036652">
    <property type="entry name" value="YjeF_N_dom_sf"/>
</dbReference>
<evidence type="ECO:0000256" key="2">
    <source>
        <dbReference type="ARBA" id="ARBA00000909"/>
    </source>
</evidence>
<evidence type="ECO:0000256" key="18">
    <source>
        <dbReference type="HAMAP-Rule" id="MF_01966"/>
    </source>
</evidence>
<feature type="binding site" evidence="18">
    <location>
        <begin position="62"/>
        <end position="66"/>
    </location>
    <ligand>
        <name>(6S)-NADPHX</name>
        <dbReference type="ChEBI" id="CHEBI:64076"/>
    </ligand>
</feature>
<feature type="domain" description="YjeF N-terminal" evidence="21">
    <location>
        <begin position="17"/>
        <end position="217"/>
    </location>
</feature>
<feature type="binding site" evidence="17">
    <location>
        <position position="429"/>
    </location>
    <ligand>
        <name>AMP</name>
        <dbReference type="ChEBI" id="CHEBI:456215"/>
    </ligand>
</feature>
<feature type="binding site" evidence="17">
    <location>
        <position position="364"/>
    </location>
    <ligand>
        <name>(6S)-NADPHX</name>
        <dbReference type="ChEBI" id="CHEBI:64076"/>
    </ligand>
</feature>
<evidence type="ECO:0000259" key="21">
    <source>
        <dbReference type="PROSITE" id="PS51385"/>
    </source>
</evidence>
<comment type="catalytic activity">
    <reaction evidence="16 17 19">
        <text>(6S)-NADPHX + ADP = AMP + phosphate + NADPH + H(+)</text>
        <dbReference type="Rhea" id="RHEA:32235"/>
        <dbReference type="ChEBI" id="CHEBI:15378"/>
        <dbReference type="ChEBI" id="CHEBI:43474"/>
        <dbReference type="ChEBI" id="CHEBI:57783"/>
        <dbReference type="ChEBI" id="CHEBI:64076"/>
        <dbReference type="ChEBI" id="CHEBI:456215"/>
        <dbReference type="ChEBI" id="CHEBI:456216"/>
        <dbReference type="EC" id="4.2.1.136"/>
    </reaction>
</comment>
<dbReference type="InterPro" id="IPR017953">
    <property type="entry name" value="Carbohydrate_kinase_pred_CS"/>
</dbReference>
<name>A0A418V5X9_9DEIO</name>
<comment type="caution">
    <text evidence="22">The sequence shown here is derived from an EMBL/GenBank/DDBJ whole genome shotgun (WGS) entry which is preliminary data.</text>
</comment>
<accession>A0A418V5X9</accession>
<dbReference type="GO" id="GO:0005524">
    <property type="term" value="F:ATP binding"/>
    <property type="evidence" value="ECO:0007669"/>
    <property type="project" value="UniProtKB-UniRule"/>
</dbReference>
<dbReference type="Pfam" id="PF01256">
    <property type="entry name" value="Carb_kinase"/>
    <property type="match status" value="1"/>
</dbReference>
<evidence type="ECO:0000313" key="23">
    <source>
        <dbReference type="Proteomes" id="UP000286287"/>
    </source>
</evidence>
<sequence>MTPERLRPEVVLSPAGVRAIDARLERAGLLDLAMEEAGRAAADAIQLFFPVGQVLLLAGSGANGGDALVAARHLHALGRAVTVLALPSQHPLTRLNRRRLKAVGVEVGRLSAAPLHRALRASQGVVDGLLGTGFRPPLRPALQELVRLVNASGQPVIALDLPTGLDAGSAAVTGEPVQASVTVTFSGMKPALLYGPAAHHAGQVQLVDLRLPPSWALAEALATRPAAAEVARLLPVRFADAHKGTAGHVWVIGGHPGTVGAAALAGWAALRSGAGLVTVHSEAPVPLVTPELMIRQHVSLLEALRDTAPASRPQALCVGMGLGPQAEDTARLVLAWQRPTVLDADALQPSLAGAGHAQCIWTPHPGEAARLLGTDTTDVTRDPIQAARALQERLGGVVILKGGPSTIAAPDGIRVSRGGHPGMASAGMGDTLSGVLAALLGQGLSAGEAALAGTALHARAGELAGQQHGYGLSATDVIEQLGRAWQSLVLADNTAPTPKGRHNSIEGNVTK</sequence>
<evidence type="ECO:0000256" key="8">
    <source>
        <dbReference type="ARBA" id="ARBA00022857"/>
    </source>
</evidence>
<dbReference type="CDD" id="cd01171">
    <property type="entry name" value="YXKO-related"/>
    <property type="match status" value="1"/>
</dbReference>
<evidence type="ECO:0000256" key="5">
    <source>
        <dbReference type="ARBA" id="ARBA00022723"/>
    </source>
</evidence>
<dbReference type="InterPro" id="IPR030677">
    <property type="entry name" value="Nnr"/>
</dbReference>
<dbReference type="GO" id="GO:0052855">
    <property type="term" value="F:ADP-dependent NAD(P)H-hydrate dehydratase activity"/>
    <property type="evidence" value="ECO:0007669"/>
    <property type="project" value="UniProtKB-UniRule"/>
</dbReference>
<dbReference type="PANTHER" id="PTHR12592:SF0">
    <property type="entry name" value="ATP-DEPENDENT (S)-NAD(P)H-HYDRATE DEHYDRATASE"/>
    <property type="match status" value="1"/>
</dbReference>
<feature type="domain" description="YjeF C-terminal" evidence="20">
    <location>
        <begin position="226"/>
        <end position="488"/>
    </location>
</feature>
<comment type="catalytic activity">
    <reaction evidence="1 18 19">
        <text>(6R)-NADHX = (6S)-NADHX</text>
        <dbReference type="Rhea" id="RHEA:32215"/>
        <dbReference type="ChEBI" id="CHEBI:64074"/>
        <dbReference type="ChEBI" id="CHEBI:64075"/>
        <dbReference type="EC" id="5.1.99.6"/>
    </reaction>
</comment>
<feature type="binding site" evidence="17">
    <location>
        <position position="321"/>
    </location>
    <ligand>
        <name>(6S)-NADPHX</name>
        <dbReference type="ChEBI" id="CHEBI:64076"/>
    </ligand>
</feature>
<comment type="similarity">
    <text evidence="4 19">In the C-terminal section; belongs to the NnrD/CARKD family.</text>
</comment>
<dbReference type="GO" id="GO:0052856">
    <property type="term" value="F:NAD(P)HX epimerase activity"/>
    <property type="evidence" value="ECO:0007669"/>
    <property type="project" value="UniProtKB-UniRule"/>
</dbReference>
<comment type="similarity">
    <text evidence="17">Belongs to the NnrD/CARKD family.</text>
</comment>
<dbReference type="InterPro" id="IPR004443">
    <property type="entry name" value="YjeF_N_dom"/>
</dbReference>
<comment type="subunit">
    <text evidence="17">Homotetramer.</text>
</comment>
<comment type="similarity">
    <text evidence="18">Belongs to the NnrE/AIBP family.</text>
</comment>
<organism evidence="22 23">
    <name type="scientific">Deinococcus cavernae</name>
    <dbReference type="NCBI Taxonomy" id="2320857"/>
    <lineage>
        <taxon>Bacteria</taxon>
        <taxon>Thermotogati</taxon>
        <taxon>Deinococcota</taxon>
        <taxon>Deinococci</taxon>
        <taxon>Deinococcales</taxon>
        <taxon>Deinococcaceae</taxon>
        <taxon>Deinococcus</taxon>
    </lineage>
</organism>
<feature type="binding site" evidence="18">
    <location>
        <begin position="131"/>
        <end position="137"/>
    </location>
    <ligand>
        <name>(6S)-NADPHX</name>
        <dbReference type="ChEBI" id="CHEBI:64076"/>
    </ligand>
</feature>
<dbReference type="RefSeq" id="WP_119762767.1">
    <property type="nucleotide sequence ID" value="NZ_QYUJ01000014.1"/>
</dbReference>
<evidence type="ECO:0000256" key="17">
    <source>
        <dbReference type="HAMAP-Rule" id="MF_01965"/>
    </source>
</evidence>
<dbReference type="GO" id="GO:0046496">
    <property type="term" value="P:nicotinamide nucleotide metabolic process"/>
    <property type="evidence" value="ECO:0007669"/>
    <property type="project" value="UniProtKB-UniRule"/>
</dbReference>
<evidence type="ECO:0000256" key="4">
    <source>
        <dbReference type="ARBA" id="ARBA00009524"/>
    </source>
</evidence>
<dbReference type="PROSITE" id="PS01050">
    <property type="entry name" value="YJEF_C_2"/>
    <property type="match status" value="1"/>
</dbReference>
<gene>
    <name evidence="17" type="primary">nnrD</name>
    <name evidence="18" type="synonym">nnrE</name>
    <name evidence="22" type="ORF">D3875_07965</name>
</gene>
<proteinExistence type="inferred from homology"/>
<dbReference type="InterPro" id="IPR029056">
    <property type="entry name" value="Ribokinase-like"/>
</dbReference>
<evidence type="ECO:0000256" key="12">
    <source>
        <dbReference type="ARBA" id="ARBA00023239"/>
    </source>
</evidence>
<keyword evidence="7 17" id="KW-0067">ATP-binding</keyword>
<evidence type="ECO:0000256" key="15">
    <source>
        <dbReference type="ARBA" id="ARBA00048238"/>
    </source>
</evidence>
<feature type="binding site" evidence="18">
    <location>
        <position position="127"/>
    </location>
    <ligand>
        <name>K(+)</name>
        <dbReference type="ChEBI" id="CHEBI:29103"/>
    </ligand>
</feature>
<comment type="caution">
    <text evidence="18">Lacks conserved residue(s) required for the propagation of feature annotation.</text>
</comment>
<dbReference type="PANTHER" id="PTHR12592">
    <property type="entry name" value="ATP-DEPENDENT (S)-NAD(P)H-HYDRATE DEHYDRATASE FAMILY MEMBER"/>
    <property type="match status" value="1"/>
</dbReference>
<evidence type="ECO:0000256" key="7">
    <source>
        <dbReference type="ARBA" id="ARBA00022840"/>
    </source>
</evidence>
<keyword evidence="11 18" id="KW-0413">Isomerase</keyword>
<evidence type="ECO:0000256" key="13">
    <source>
        <dbReference type="ARBA" id="ARBA00023268"/>
    </source>
</evidence>
<dbReference type="GO" id="GO:0046872">
    <property type="term" value="F:metal ion binding"/>
    <property type="evidence" value="ECO:0007669"/>
    <property type="project" value="UniProtKB-UniRule"/>
</dbReference>
<comment type="catalytic activity">
    <reaction evidence="2 18 19">
        <text>(6R)-NADPHX = (6S)-NADPHX</text>
        <dbReference type="Rhea" id="RHEA:32227"/>
        <dbReference type="ChEBI" id="CHEBI:64076"/>
        <dbReference type="ChEBI" id="CHEBI:64077"/>
        <dbReference type="EC" id="5.1.99.6"/>
    </reaction>
</comment>
<evidence type="ECO:0000256" key="10">
    <source>
        <dbReference type="ARBA" id="ARBA00023027"/>
    </source>
</evidence>
<feature type="binding site" evidence="17">
    <location>
        <position position="261"/>
    </location>
    <ligand>
        <name>(6S)-NADPHX</name>
        <dbReference type="ChEBI" id="CHEBI:64076"/>
    </ligand>
</feature>
<dbReference type="Gene3D" id="3.40.50.10260">
    <property type="entry name" value="YjeF N-terminal domain"/>
    <property type="match status" value="1"/>
</dbReference>
<reference evidence="22 23" key="1">
    <citation type="submission" date="2018-09" db="EMBL/GenBank/DDBJ databases">
        <authorList>
            <person name="Zhu H."/>
        </authorList>
    </citation>
    <scope>NUCLEOTIDE SEQUENCE [LARGE SCALE GENOMIC DNA]</scope>
    <source>
        <strain evidence="22 23">K2S05-167</strain>
    </source>
</reference>
<keyword evidence="8 17" id="KW-0521">NADP</keyword>
<evidence type="ECO:0000256" key="14">
    <source>
        <dbReference type="ARBA" id="ARBA00025153"/>
    </source>
</evidence>
<feature type="binding site" evidence="17">
    <location>
        <position position="430"/>
    </location>
    <ligand>
        <name>(6S)-NADPHX</name>
        <dbReference type="ChEBI" id="CHEBI:64076"/>
    </ligand>
</feature>
<keyword evidence="6 17" id="KW-0547">Nucleotide-binding</keyword>
<evidence type="ECO:0000313" key="22">
    <source>
        <dbReference type="EMBL" id="RJF71514.1"/>
    </source>
</evidence>
<dbReference type="SUPFAM" id="SSF64153">
    <property type="entry name" value="YjeF N-terminal domain-like"/>
    <property type="match status" value="1"/>
</dbReference>
<comment type="cofactor">
    <cofactor evidence="18 19">
        <name>K(+)</name>
        <dbReference type="ChEBI" id="CHEBI:29103"/>
    </cofactor>
    <text evidence="18 19">Binds 1 potassium ion per subunit.</text>
</comment>
<keyword evidence="23" id="KW-1185">Reference proteome</keyword>
<dbReference type="Gene3D" id="3.40.1190.20">
    <property type="match status" value="1"/>
</dbReference>
<comment type="similarity">
    <text evidence="3 19">In the N-terminal section; belongs to the NnrE/AIBP family.</text>
</comment>
<evidence type="ECO:0000256" key="1">
    <source>
        <dbReference type="ARBA" id="ARBA00000013"/>
    </source>
</evidence>
<dbReference type="NCBIfam" id="TIGR00196">
    <property type="entry name" value="yjeF_cterm"/>
    <property type="match status" value="1"/>
</dbReference>
<dbReference type="EC" id="4.2.1.136" evidence="19"/>
<dbReference type="EMBL" id="QYUJ01000014">
    <property type="protein sequence ID" value="RJF71514.1"/>
    <property type="molecule type" value="Genomic_DNA"/>
</dbReference>
<feature type="binding site" evidence="18">
    <location>
        <position position="163"/>
    </location>
    <ligand>
        <name>K(+)</name>
        <dbReference type="ChEBI" id="CHEBI:29103"/>
    </ligand>
</feature>
<dbReference type="PROSITE" id="PS51385">
    <property type="entry name" value="YJEF_N"/>
    <property type="match status" value="1"/>
</dbReference>
<evidence type="ECO:0000256" key="3">
    <source>
        <dbReference type="ARBA" id="ARBA00006001"/>
    </source>
</evidence>
<comment type="cofactor">
    <cofactor evidence="17">
        <name>Mg(2+)</name>
        <dbReference type="ChEBI" id="CHEBI:18420"/>
    </cofactor>
</comment>
<comment type="catalytic activity">
    <reaction evidence="15 17 19">
        <text>(6S)-NADHX + ADP = AMP + phosphate + NADH + H(+)</text>
        <dbReference type="Rhea" id="RHEA:32223"/>
        <dbReference type="ChEBI" id="CHEBI:15378"/>
        <dbReference type="ChEBI" id="CHEBI:43474"/>
        <dbReference type="ChEBI" id="CHEBI:57945"/>
        <dbReference type="ChEBI" id="CHEBI:64074"/>
        <dbReference type="ChEBI" id="CHEBI:456215"/>
        <dbReference type="ChEBI" id="CHEBI:456216"/>
        <dbReference type="EC" id="4.2.1.136"/>
    </reaction>
</comment>
<dbReference type="NCBIfam" id="TIGR00197">
    <property type="entry name" value="yjeF_nterm"/>
    <property type="match status" value="1"/>
</dbReference>
<evidence type="ECO:0000256" key="16">
    <source>
        <dbReference type="ARBA" id="ARBA00049209"/>
    </source>
</evidence>
<dbReference type="PIRSF" id="PIRSF017184">
    <property type="entry name" value="Nnr"/>
    <property type="match status" value="1"/>
</dbReference>
<dbReference type="OrthoDB" id="9806925at2"/>
<keyword evidence="9 18" id="KW-0630">Potassium</keyword>
<dbReference type="PROSITE" id="PS51383">
    <property type="entry name" value="YJEF_C_3"/>
    <property type="match status" value="1"/>
</dbReference>
<feature type="binding site" evidence="18">
    <location>
        <position position="63"/>
    </location>
    <ligand>
        <name>K(+)</name>
        <dbReference type="ChEBI" id="CHEBI:29103"/>
    </ligand>
</feature>
<evidence type="ECO:0000259" key="20">
    <source>
        <dbReference type="PROSITE" id="PS51383"/>
    </source>
</evidence>
<dbReference type="GO" id="GO:0110051">
    <property type="term" value="P:metabolite repair"/>
    <property type="evidence" value="ECO:0007669"/>
    <property type="project" value="TreeGrafter"/>
</dbReference>
<evidence type="ECO:0000256" key="9">
    <source>
        <dbReference type="ARBA" id="ARBA00022958"/>
    </source>
</evidence>
<dbReference type="EC" id="5.1.99.6" evidence="19"/>
<evidence type="ECO:0000256" key="11">
    <source>
        <dbReference type="ARBA" id="ARBA00023235"/>
    </source>
</evidence>
<dbReference type="Proteomes" id="UP000286287">
    <property type="component" value="Unassembled WGS sequence"/>
</dbReference>
<keyword evidence="5 18" id="KW-0479">Metal-binding</keyword>
<evidence type="ECO:0000256" key="19">
    <source>
        <dbReference type="PIRNR" id="PIRNR017184"/>
    </source>
</evidence>
<dbReference type="AlphaFoldDB" id="A0A418V5X9"/>
<comment type="function">
    <text evidence="18">Catalyzes the epimerization of the S- and R-forms of NAD(P)HX, a damaged form of NAD(P)H that is a result of enzymatic or heat-dependent hydration. This is a prerequisite for the S-specific NAD(P)H-hydrate dehydratase to allow the repair of both epimers of NAD(P)HX.</text>
</comment>